<dbReference type="EMBL" id="SLZY01000022">
    <property type="protein sequence ID" value="TCS68987.1"/>
    <property type="molecule type" value="Genomic_DNA"/>
</dbReference>
<dbReference type="Proteomes" id="UP000295135">
    <property type="component" value="Unassembled WGS sequence"/>
</dbReference>
<dbReference type="OrthoDB" id="9182727at2"/>
<gene>
    <name evidence="1" type="ORF">EDC61_1222</name>
</gene>
<dbReference type="InterPro" id="IPR011335">
    <property type="entry name" value="Restrct_endonuc-II-like"/>
</dbReference>
<evidence type="ECO:0008006" key="3">
    <source>
        <dbReference type="Google" id="ProtNLM"/>
    </source>
</evidence>
<accession>A0A4R3JQG3</accession>
<protein>
    <recommendedName>
        <fullName evidence="3">Restriction endonuclease</fullName>
    </recommendedName>
</protein>
<dbReference type="SUPFAM" id="SSF52980">
    <property type="entry name" value="Restriction endonuclease-like"/>
    <property type="match status" value="1"/>
</dbReference>
<dbReference type="AlphaFoldDB" id="A0A4R3JQG3"/>
<organism evidence="1 2">
    <name type="scientific">Sulfuritortus calidifontis</name>
    <dbReference type="NCBI Taxonomy" id="1914471"/>
    <lineage>
        <taxon>Bacteria</taxon>
        <taxon>Pseudomonadati</taxon>
        <taxon>Pseudomonadota</taxon>
        <taxon>Betaproteobacteria</taxon>
        <taxon>Nitrosomonadales</taxon>
        <taxon>Thiobacillaceae</taxon>
        <taxon>Sulfuritortus</taxon>
    </lineage>
</organism>
<dbReference type="RefSeq" id="WP_126460095.1">
    <property type="nucleotide sequence ID" value="NZ_AP018721.1"/>
</dbReference>
<name>A0A4R3JQG3_9PROT</name>
<proteinExistence type="predicted"/>
<sequence length="358" mass="40614">MHISSVRGLILEELVLHLLTLVGYRVVAAGEEGTRSGHSGLEVQGRGEWHQIDALAAFDRTPAFMYPLRLMVEAKCHSPGYPVGIQVVRNVVGVLKDISENYFTYQPLAPGESPVVAPRFNYHSAVFSASGYTSGAQKYAIAHQIFLIQYKRISLLVPVIEGIRGIRQTHVESTTVGQRDDDDDISKRLRSTVREMIRARGDVYWNPDCGFSRDGIEHLRANVIMPLLDINGSYFGMLQGKWPMHLLSSSSLPPITFAEQDEIRCRVYGRDSDRWSFSPVDSREGDARWFRLEFDIPEEILGLVQAARSDPHSLAQVKQQQFSFLDLAGRIGGVYRQVRLRLDEEWLEAYLQRIRARR</sequence>
<keyword evidence="2" id="KW-1185">Reference proteome</keyword>
<comment type="caution">
    <text evidence="1">The sequence shown here is derived from an EMBL/GenBank/DDBJ whole genome shotgun (WGS) entry which is preliminary data.</text>
</comment>
<evidence type="ECO:0000313" key="2">
    <source>
        <dbReference type="Proteomes" id="UP000295135"/>
    </source>
</evidence>
<evidence type="ECO:0000313" key="1">
    <source>
        <dbReference type="EMBL" id="TCS68987.1"/>
    </source>
</evidence>
<reference evidence="1 2" key="1">
    <citation type="submission" date="2019-03" db="EMBL/GenBank/DDBJ databases">
        <title>Genomic Encyclopedia of Type Strains, Phase IV (KMG-IV): sequencing the most valuable type-strain genomes for metagenomic binning, comparative biology and taxonomic classification.</title>
        <authorList>
            <person name="Goeker M."/>
        </authorList>
    </citation>
    <scope>NUCLEOTIDE SEQUENCE [LARGE SCALE GENOMIC DNA]</scope>
    <source>
        <strain evidence="1 2">DSM 103923</strain>
    </source>
</reference>